<organism evidence="1">
    <name type="scientific">Lygus hesperus</name>
    <name type="common">Western plant bug</name>
    <dbReference type="NCBI Taxonomy" id="30085"/>
    <lineage>
        <taxon>Eukaryota</taxon>
        <taxon>Metazoa</taxon>
        <taxon>Ecdysozoa</taxon>
        <taxon>Arthropoda</taxon>
        <taxon>Hexapoda</taxon>
        <taxon>Insecta</taxon>
        <taxon>Pterygota</taxon>
        <taxon>Neoptera</taxon>
        <taxon>Paraneoptera</taxon>
        <taxon>Hemiptera</taxon>
        <taxon>Heteroptera</taxon>
        <taxon>Panheteroptera</taxon>
        <taxon>Cimicomorpha</taxon>
        <taxon>Miridae</taxon>
        <taxon>Mirini</taxon>
        <taxon>Lygus</taxon>
    </lineage>
</organism>
<name>A0A0A9Z1G0_LYGHE</name>
<feature type="non-terminal residue" evidence="1">
    <location>
        <position position="1"/>
    </location>
</feature>
<evidence type="ECO:0000313" key="1">
    <source>
        <dbReference type="EMBL" id="JAG37178.1"/>
    </source>
</evidence>
<accession>A0A0A9Z1G0</accession>
<dbReference type="AlphaFoldDB" id="A0A0A9Z1G0"/>
<proteinExistence type="predicted"/>
<sequence>RPLIDAELKQCRETEEKLHSELISQRSRVLSVMLCMAASRKQTEELLKKKNQKIAFDAQVKKYLEDVKADLNVANKVSDNRVELKKSLMSLYRKYIHPRATVDSIEENCARGDISVPLVNRATQSRGSETEKTGLEDVVEFYQMEGMLRKGEKSLQDEIDSMRKALPSRPRLVVSHKYKTVDPNRIVNIVREINNYRFRVAEALETLASENRGDGCPCDDHTSTEVQP</sequence>
<gene>
    <name evidence="1" type="primary">1a_3</name>
    <name evidence="1" type="ORF">CM83_1244</name>
</gene>
<reference evidence="1" key="1">
    <citation type="journal article" date="2014" name="PLoS ONE">
        <title>Transcriptome-Based Identification of ABC Transporters in the Western Tarnished Plant Bug Lygus hesperus.</title>
        <authorList>
            <person name="Hull J.J."/>
            <person name="Chaney K."/>
            <person name="Geib S.M."/>
            <person name="Fabrick J.A."/>
            <person name="Brent C.S."/>
            <person name="Walsh D."/>
            <person name="Lavine L.C."/>
        </authorList>
    </citation>
    <scope>NUCLEOTIDE SEQUENCE</scope>
</reference>
<dbReference type="EMBL" id="GBHO01006426">
    <property type="protein sequence ID" value="JAG37178.1"/>
    <property type="molecule type" value="Transcribed_RNA"/>
</dbReference>
<reference evidence="1" key="2">
    <citation type="submission" date="2014-07" db="EMBL/GenBank/DDBJ databases">
        <authorList>
            <person name="Hull J."/>
        </authorList>
    </citation>
    <scope>NUCLEOTIDE SEQUENCE</scope>
</reference>
<protein>
    <submittedName>
        <fullName evidence="1">Replicase polyprotein 1a</fullName>
    </submittedName>
</protein>